<evidence type="ECO:0000259" key="8">
    <source>
        <dbReference type="Pfam" id="PF03918"/>
    </source>
</evidence>
<dbReference type="Gene3D" id="1.10.8.640">
    <property type="entry name" value="Cytochrome C biogenesis protein"/>
    <property type="match status" value="1"/>
</dbReference>
<dbReference type="InterPro" id="IPR038297">
    <property type="entry name" value="CcmH/CycL/NrfF/Ccl2_sf"/>
</dbReference>
<evidence type="ECO:0000256" key="4">
    <source>
        <dbReference type="ARBA" id="ARBA00022729"/>
    </source>
</evidence>
<dbReference type="EMBL" id="JAMD01000013">
    <property type="protein sequence ID" value="KEJ94485.1"/>
    <property type="molecule type" value="Genomic_DNA"/>
</dbReference>
<dbReference type="PANTHER" id="PTHR47870">
    <property type="entry name" value="CYTOCHROME C-TYPE BIOGENESIS PROTEIN CCMH"/>
    <property type="match status" value="1"/>
</dbReference>
<evidence type="ECO:0000256" key="6">
    <source>
        <dbReference type="ARBA" id="ARBA00023004"/>
    </source>
</evidence>
<dbReference type="InterPro" id="IPR051263">
    <property type="entry name" value="C-type_cytochrome_biogenesis"/>
</dbReference>
<feature type="chain" id="PRO_5011021282" description="Cytochrome c-type biogenesis protein" evidence="7">
    <location>
        <begin position="23"/>
        <end position="163"/>
    </location>
</feature>
<dbReference type="OrthoDB" id="9804975at2"/>
<keyword evidence="10" id="KW-1185">Reference proteome</keyword>
<comment type="function">
    <text evidence="7">Possible subunit of a heme lyase.</text>
</comment>
<evidence type="ECO:0000256" key="2">
    <source>
        <dbReference type="ARBA" id="ARBA00022617"/>
    </source>
</evidence>
<dbReference type="Proteomes" id="UP000027746">
    <property type="component" value="Unassembled WGS sequence"/>
</dbReference>
<feature type="signal peptide" evidence="7">
    <location>
        <begin position="1"/>
        <end position="22"/>
    </location>
</feature>
<comment type="similarity">
    <text evidence="1 7">Belongs to the CcmH/CycL/Ccl2/NrfF family.</text>
</comment>
<protein>
    <recommendedName>
        <fullName evidence="7">Cytochrome c-type biogenesis protein</fullName>
    </recommendedName>
</protein>
<evidence type="ECO:0000256" key="3">
    <source>
        <dbReference type="ARBA" id="ARBA00022723"/>
    </source>
</evidence>
<keyword evidence="6 7" id="KW-0408">Iron</keyword>
<dbReference type="InterPro" id="IPR005616">
    <property type="entry name" value="CcmH/CycL/Ccl2/NrfF_N"/>
</dbReference>
<keyword evidence="7" id="KW-1133">Transmembrane helix</keyword>
<dbReference type="GO" id="GO:0005886">
    <property type="term" value="C:plasma membrane"/>
    <property type="evidence" value="ECO:0007669"/>
    <property type="project" value="TreeGrafter"/>
</dbReference>
<evidence type="ECO:0000313" key="10">
    <source>
        <dbReference type="Proteomes" id="UP000027746"/>
    </source>
</evidence>
<dbReference type="PANTHER" id="PTHR47870:SF1">
    <property type="entry name" value="CYTOCHROME C-TYPE BIOGENESIS PROTEIN CCMH"/>
    <property type="match status" value="1"/>
</dbReference>
<keyword evidence="2 7" id="KW-0349">Heme</keyword>
<dbReference type="GO" id="GO:0046872">
    <property type="term" value="F:metal ion binding"/>
    <property type="evidence" value="ECO:0007669"/>
    <property type="project" value="UniProtKB-KW"/>
</dbReference>
<dbReference type="GO" id="GO:0017004">
    <property type="term" value="P:cytochrome complex assembly"/>
    <property type="evidence" value="ECO:0007669"/>
    <property type="project" value="UniProtKB-KW"/>
</dbReference>
<accession>A0A073IY10</accession>
<keyword evidence="7" id="KW-0472">Membrane</keyword>
<evidence type="ECO:0000256" key="5">
    <source>
        <dbReference type="ARBA" id="ARBA00022748"/>
    </source>
</evidence>
<dbReference type="GeneID" id="68871998"/>
<dbReference type="CDD" id="cd16378">
    <property type="entry name" value="CcmH_N"/>
    <property type="match status" value="1"/>
</dbReference>
<keyword evidence="5" id="KW-0201">Cytochrome c-type biogenesis</keyword>
<proteinExistence type="inferred from homology"/>
<keyword evidence="4 7" id="KW-0732">Signal</keyword>
<feature type="domain" description="CcmH/CycL/Ccl2/NrfF N-terminal" evidence="8">
    <location>
        <begin position="11"/>
        <end position="153"/>
    </location>
</feature>
<keyword evidence="7" id="KW-0812">Transmembrane</keyword>
<evidence type="ECO:0000313" key="9">
    <source>
        <dbReference type="EMBL" id="KEJ94485.1"/>
    </source>
</evidence>
<comment type="caution">
    <text evidence="9">The sequence shown here is derived from an EMBL/GenBank/DDBJ whole genome shotgun (WGS) entry which is preliminary data.</text>
</comment>
<organism evidence="9 10">
    <name type="scientific">Pseudosulfitobacter pseudonitzschiae</name>
    <dbReference type="NCBI Taxonomy" id="1402135"/>
    <lineage>
        <taxon>Bacteria</taxon>
        <taxon>Pseudomonadati</taxon>
        <taxon>Pseudomonadota</taxon>
        <taxon>Alphaproteobacteria</taxon>
        <taxon>Rhodobacterales</taxon>
        <taxon>Roseobacteraceae</taxon>
        <taxon>Pseudosulfitobacter</taxon>
    </lineage>
</organism>
<sequence length="163" mass="18229">MKGWLGSLVLVLALSATSSVWAVEPDELLDDPVLEMRARELSKQLRCVVCQNQDIDSSNAGVARTMRTLLRERLIAGDTDGEITAFFVDRYGDFVLFQPRLKPATYLLWFGPVVLFAIGIGVVLITLRRRSTAVLDGATDPLSPDEEREFEAIFHEDEGQKYP</sequence>
<reference evidence="9 10" key="1">
    <citation type="submission" date="2014-01" db="EMBL/GenBank/DDBJ databases">
        <title>Sulfitobacter sp. H3 (MCCC 1A00686) Genome Sequencing.</title>
        <authorList>
            <person name="Lai Q."/>
            <person name="Hong Z."/>
        </authorList>
    </citation>
    <scope>NUCLEOTIDE SEQUENCE [LARGE SCALE GENOMIC DNA]</scope>
    <source>
        <strain evidence="9 10">H3</strain>
    </source>
</reference>
<evidence type="ECO:0000256" key="1">
    <source>
        <dbReference type="ARBA" id="ARBA00010342"/>
    </source>
</evidence>
<gene>
    <name evidence="9" type="ORF">SUH3_06490</name>
</gene>
<evidence type="ECO:0000256" key="7">
    <source>
        <dbReference type="RuleBase" id="RU364112"/>
    </source>
</evidence>
<keyword evidence="3 7" id="KW-0479">Metal-binding</keyword>
<name>A0A073IY10_9RHOB</name>
<dbReference type="RefSeq" id="WP_051694604.1">
    <property type="nucleotide sequence ID" value="NZ_CP054602.1"/>
</dbReference>
<dbReference type="Pfam" id="PF03918">
    <property type="entry name" value="CcmH"/>
    <property type="match status" value="1"/>
</dbReference>
<feature type="transmembrane region" description="Helical" evidence="7">
    <location>
        <begin position="106"/>
        <end position="127"/>
    </location>
</feature>
<dbReference type="AlphaFoldDB" id="A0A073IY10"/>